<feature type="compositionally biased region" description="Polar residues" evidence="2">
    <location>
        <begin position="1"/>
        <end position="13"/>
    </location>
</feature>
<dbReference type="AlphaFoldDB" id="A0AAN8P9R3"/>
<dbReference type="GO" id="GO:0005634">
    <property type="term" value="C:nucleus"/>
    <property type="evidence" value="ECO:0007669"/>
    <property type="project" value="TreeGrafter"/>
</dbReference>
<evidence type="ECO:0000313" key="5">
    <source>
        <dbReference type="Proteomes" id="UP001372834"/>
    </source>
</evidence>
<evidence type="ECO:0000256" key="1">
    <source>
        <dbReference type="ARBA" id="ARBA00022884"/>
    </source>
</evidence>
<dbReference type="SUPFAM" id="SSF54791">
    <property type="entry name" value="Eukaryotic type KH-domain (KH-domain type I)"/>
    <property type="match status" value="1"/>
</dbReference>
<dbReference type="PANTHER" id="PTHR11208:SF42">
    <property type="entry name" value="QUAKING RELATED 54B, ISOFORM E"/>
    <property type="match status" value="1"/>
</dbReference>
<sequence>MASTDMNGTTAESEQNKELDKSGESETNSRYEPKTLVYMETLLKEKHVLSTTTYPVASRLLEEELARTKQSGQPARDYRYVDIFREKPMKVVVKVMVPIKEYPKFNFVGKLLGPKGNTLRRLQEETLCKMTILGRGSMKDKTKEEELRQGLDPKYSHLSDDLHVEVSTMAPPSEAHGRMSYALKELRRYLIPDANDEISQEQLRELESYGGVEGNEEAESKPRSNQAPFRGKRPPGSSLPSGASRAKVMSILEKARNAMGNTKGYPSTMHNMQNNYDRRNAPRQYEEYNEDFDPSRFEGRYERNQPIYMNNKKRFNNRH</sequence>
<dbReference type="GO" id="GO:0003729">
    <property type="term" value="F:mRNA binding"/>
    <property type="evidence" value="ECO:0007669"/>
    <property type="project" value="TreeGrafter"/>
</dbReference>
<dbReference type="InterPro" id="IPR036612">
    <property type="entry name" value="KH_dom_type_1_sf"/>
</dbReference>
<protein>
    <recommendedName>
        <fullName evidence="3">K Homology domain-containing protein</fullName>
    </recommendedName>
</protein>
<evidence type="ECO:0000259" key="3">
    <source>
        <dbReference type="SMART" id="SM00322"/>
    </source>
</evidence>
<gene>
    <name evidence="4" type="ORF">RUM43_008544</name>
</gene>
<dbReference type="InterPro" id="IPR045071">
    <property type="entry name" value="BBP-like"/>
</dbReference>
<dbReference type="EMBL" id="JAWJWE010000038">
    <property type="protein sequence ID" value="KAK6622702.1"/>
    <property type="molecule type" value="Genomic_DNA"/>
</dbReference>
<organism evidence="4 5">
    <name type="scientific">Polyplax serrata</name>
    <name type="common">Common mouse louse</name>
    <dbReference type="NCBI Taxonomy" id="468196"/>
    <lineage>
        <taxon>Eukaryota</taxon>
        <taxon>Metazoa</taxon>
        <taxon>Ecdysozoa</taxon>
        <taxon>Arthropoda</taxon>
        <taxon>Hexapoda</taxon>
        <taxon>Insecta</taxon>
        <taxon>Pterygota</taxon>
        <taxon>Neoptera</taxon>
        <taxon>Paraneoptera</taxon>
        <taxon>Psocodea</taxon>
        <taxon>Troctomorpha</taxon>
        <taxon>Phthiraptera</taxon>
        <taxon>Anoplura</taxon>
        <taxon>Polyplacidae</taxon>
        <taxon>Polyplax</taxon>
    </lineage>
</organism>
<comment type="caution">
    <text evidence="4">The sequence shown here is derived from an EMBL/GenBank/DDBJ whole genome shotgun (WGS) entry which is preliminary data.</text>
</comment>
<feature type="region of interest" description="Disordered" evidence="2">
    <location>
        <begin position="210"/>
        <end position="244"/>
    </location>
</feature>
<dbReference type="Gene3D" id="3.30.1370.10">
    <property type="entry name" value="K Homology domain, type 1"/>
    <property type="match status" value="1"/>
</dbReference>
<dbReference type="Proteomes" id="UP001372834">
    <property type="component" value="Unassembled WGS sequence"/>
</dbReference>
<feature type="region of interest" description="Disordered" evidence="2">
    <location>
        <begin position="1"/>
        <end position="32"/>
    </location>
</feature>
<feature type="domain" description="K Homology" evidence="3">
    <location>
        <begin position="89"/>
        <end position="187"/>
    </location>
</feature>
<feature type="compositionally biased region" description="Basic and acidic residues" evidence="2">
    <location>
        <begin position="14"/>
        <end position="32"/>
    </location>
</feature>
<dbReference type="SMART" id="SM00322">
    <property type="entry name" value="KH"/>
    <property type="match status" value="1"/>
</dbReference>
<evidence type="ECO:0000256" key="2">
    <source>
        <dbReference type="SAM" id="MobiDB-lite"/>
    </source>
</evidence>
<dbReference type="InterPro" id="IPR004087">
    <property type="entry name" value="KH_dom"/>
</dbReference>
<keyword evidence="1" id="KW-0694">RNA-binding</keyword>
<dbReference type="CDD" id="cd22384">
    <property type="entry name" value="KH-I_KHDRBS"/>
    <property type="match status" value="1"/>
</dbReference>
<dbReference type="PANTHER" id="PTHR11208">
    <property type="entry name" value="RNA-BINDING PROTEIN RELATED"/>
    <property type="match status" value="1"/>
</dbReference>
<reference evidence="4 5" key="1">
    <citation type="submission" date="2023-10" db="EMBL/GenBank/DDBJ databases">
        <title>Genomes of two closely related lineages of the louse Polyplax serrata with different host specificities.</title>
        <authorList>
            <person name="Martinu J."/>
            <person name="Tarabai H."/>
            <person name="Stefka J."/>
            <person name="Hypsa V."/>
        </authorList>
    </citation>
    <scope>NUCLEOTIDE SEQUENCE [LARGE SCALE GENOMIC DNA]</scope>
    <source>
        <strain evidence="4">HR10_N</strain>
    </source>
</reference>
<accession>A0AAN8P9R3</accession>
<evidence type="ECO:0000313" key="4">
    <source>
        <dbReference type="EMBL" id="KAK6622702.1"/>
    </source>
</evidence>
<dbReference type="InterPro" id="IPR055256">
    <property type="entry name" value="KH_1_KHDC4/BBP-like"/>
</dbReference>
<dbReference type="Pfam" id="PF22675">
    <property type="entry name" value="KH-I_KHDC4-BBP"/>
    <property type="match status" value="1"/>
</dbReference>
<dbReference type="GO" id="GO:0000381">
    <property type="term" value="P:regulation of alternative mRNA splicing, via spliceosome"/>
    <property type="evidence" value="ECO:0007669"/>
    <property type="project" value="TreeGrafter"/>
</dbReference>
<proteinExistence type="predicted"/>
<name>A0AAN8P9R3_POLSC</name>